<dbReference type="eggNOG" id="ENOG502QS1N">
    <property type="taxonomic scope" value="Eukaryota"/>
</dbReference>
<feature type="compositionally biased region" description="Polar residues" evidence="3">
    <location>
        <begin position="604"/>
        <end position="617"/>
    </location>
</feature>
<proteinExistence type="predicted"/>
<evidence type="ECO:0000259" key="4">
    <source>
        <dbReference type="SMART" id="SM00555"/>
    </source>
</evidence>
<feature type="compositionally biased region" description="Polar residues" evidence="3">
    <location>
        <begin position="771"/>
        <end position="792"/>
    </location>
</feature>
<feature type="compositionally biased region" description="Polar residues" evidence="3">
    <location>
        <begin position="650"/>
        <end position="664"/>
    </location>
</feature>
<dbReference type="AlphaFoldDB" id="G8XZS2"/>
<dbReference type="GO" id="GO:0007124">
    <property type="term" value="P:pseudohyphal growth"/>
    <property type="evidence" value="ECO:0007669"/>
    <property type="project" value="TreeGrafter"/>
</dbReference>
<dbReference type="InterPro" id="IPR039892">
    <property type="entry name" value="Spa2/Sph1"/>
</dbReference>
<dbReference type="GO" id="GO:0000131">
    <property type="term" value="C:incipient cellular bud site"/>
    <property type="evidence" value="ECO:0007669"/>
    <property type="project" value="TreeGrafter"/>
</dbReference>
<dbReference type="OrthoDB" id="5588096at2759"/>
<dbReference type="Pfam" id="PF12205">
    <property type="entry name" value="GIT1_C"/>
    <property type="match status" value="1"/>
</dbReference>
<feature type="compositionally biased region" description="Polar residues" evidence="3">
    <location>
        <begin position="840"/>
        <end position="863"/>
    </location>
</feature>
<dbReference type="STRING" id="559304.G8XZS2"/>
<feature type="compositionally biased region" description="Polar residues" evidence="3">
    <location>
        <begin position="919"/>
        <end position="946"/>
    </location>
</feature>
<keyword evidence="1" id="KW-0677">Repeat</keyword>
<accession>G8XZS2</accession>
<dbReference type="Gene3D" id="1.20.120.330">
    <property type="entry name" value="Nucleotidyltransferases domain 2"/>
    <property type="match status" value="1"/>
</dbReference>
<feature type="compositionally biased region" description="Basic and acidic residues" evidence="3">
    <location>
        <begin position="744"/>
        <end position="754"/>
    </location>
</feature>
<keyword evidence="6" id="KW-1185">Reference proteome</keyword>
<sequence length="1275" mass="141179">MSEKDLAEHHKVLKQFLAISDDTGSRKPSSTRAARAREKLLKLSSAQFRELSTDVYDELKRRIDESRGEPNYLLPKSTFHPKRNQARQKLSSLPQSRFKDLISDISFEIERRNLHIPSGISPSSDSSKNVAGEADSRDDIAEAKTHDRKESINSEKSNTSRGTKRSQASSNNSEPANHSVGMVQPKTVIPTKANMTWSSDEEEDDPSDVKERSGVLGNNKGIENEIEPNRVNAKNLDDSGDLNNTVDRDAFENEKNELNSTIASLKEQLAASSSERQEWQEKYHALQGDYNKKLTENKSLYSQIESIKKENDSAPKDREISEDHANLSKEYDALKSINATLRLENQSLKNRTSKDASSSLSRSNSNSFSKLVSENGVTGIRRDIEEFYDKLSNVDKEFVDRSKLADGDIEDVTKWQKKYEDLLSKRSTENLSKNILSSSKFKSLKSSVGLISLKLVGDLQALVETFSGTLGAKNVNVDQLFEKVSRISVTANEIANQGDSQVLNSNAYSVCLREAITHAITATRYFSVYNEILPKVLVQRSIDEVCFAVCDLISVAKLREGTEEIADVSQVILPEEQMSSKASFSEDVSVKPLKMTKKLKEIHTSTPTSARTDQKNVSIPRENDSIIQNEPETKESTPTKSKAPIESKNIEYSTPTRSVPSSTDKVIDKVTDDGSPRRIEFSPRSKNITALASKFEPSANKSPSRINDNSPRARGPGVSALTSKLSSPESTTKSPSNLGIKKSTIFDRVRKFETSQDDISPASPGRDSNESSKTIPEQASQSDDSLTNNKKNVLSEDKPVQNSGDRYIKTRENRAIQNSDDQALQYGDDRTAQSGERGAVQNSQDRSLQGTEDTPFQGIQNRAVQGVENRAVHDNDDAAVQGAEDRSIQSTEDRAVNSTEDSHNPSPPAKKGFFRSIQDKLTSQYDSGKDNGSQNISDEPTSANNEQRADEYMPGGAPFFNSARAGEAATPKPSHNDMNQTPGTRDIDTKGETMSNTKSGIALSHNGNPIQSHSQKDISNDTDLNDVSDSSRQDLDQDNIQDGEPARIPDREVNRSKSFDALNEPAASPEVKKKTVNFGEDVAPSSERLADNRETREARERQEARKSMAAATFNVDLFDIDDPDNTLTHVLLYLEHQTVQVISTIQSLLSAIKTPSATRGDLSERSMAITEVISQMTEATNTSMNQTRNYQLKEHGSWVVRSLEDCNHRMNALCKPTADKKNSDFADKNFKQRLAGISFDIAKCTKELVKTVEEASLKEDIANLNARLSQEADLT</sequence>
<dbReference type="GO" id="GO:0043332">
    <property type="term" value="C:mating projection tip"/>
    <property type="evidence" value="ECO:0007669"/>
    <property type="project" value="TreeGrafter"/>
</dbReference>
<feature type="compositionally biased region" description="Low complexity" evidence="3">
    <location>
        <begin position="116"/>
        <end position="127"/>
    </location>
</feature>
<keyword evidence="2" id="KW-0175">Coiled coil</keyword>
<evidence type="ECO:0000256" key="3">
    <source>
        <dbReference type="SAM" id="MobiDB-lite"/>
    </source>
</evidence>
<dbReference type="GO" id="GO:0005935">
    <property type="term" value="C:cellular bud neck"/>
    <property type="evidence" value="ECO:0007669"/>
    <property type="project" value="TreeGrafter"/>
</dbReference>
<dbReference type="SMART" id="SM00555">
    <property type="entry name" value="GIT"/>
    <property type="match status" value="2"/>
</dbReference>
<dbReference type="GO" id="GO:0036267">
    <property type="term" value="P:invasive filamentous growth"/>
    <property type="evidence" value="ECO:0007669"/>
    <property type="project" value="TreeGrafter"/>
</dbReference>
<dbReference type="InParanoid" id="G8XZS2"/>
<feature type="region of interest" description="Disordered" evidence="3">
    <location>
        <begin position="348"/>
        <end position="367"/>
    </location>
</feature>
<feature type="compositionally biased region" description="Basic and acidic residues" evidence="3">
    <location>
        <begin position="134"/>
        <end position="153"/>
    </location>
</feature>
<dbReference type="GO" id="GO:1902716">
    <property type="term" value="C:cell cortex of growing cell tip"/>
    <property type="evidence" value="ECO:0007669"/>
    <property type="project" value="TreeGrafter"/>
</dbReference>
<dbReference type="PANTHER" id="PTHR21601:SF0">
    <property type="entry name" value="PROTEIN SPA2-RELATED"/>
    <property type="match status" value="1"/>
</dbReference>
<feature type="domain" description="GIT Spa2 homology (SHD)" evidence="4">
    <location>
        <begin position="86"/>
        <end position="116"/>
    </location>
</feature>
<dbReference type="Proteomes" id="UP000005222">
    <property type="component" value="Chromosome N"/>
</dbReference>
<feature type="compositionally biased region" description="Basic and acidic residues" evidence="3">
    <location>
        <begin position="883"/>
        <end position="903"/>
    </location>
</feature>
<evidence type="ECO:0000256" key="2">
    <source>
        <dbReference type="SAM" id="Coils"/>
    </source>
</evidence>
<feature type="compositionally biased region" description="Polar residues" evidence="3">
    <location>
        <begin position="154"/>
        <end position="176"/>
    </location>
</feature>
<dbReference type="HOGENOM" id="CLU_002012_0_0_1"/>
<feature type="domain" description="GIT Spa2 homology (SHD)" evidence="4">
    <location>
        <begin position="36"/>
        <end position="66"/>
    </location>
</feature>
<feature type="compositionally biased region" description="Basic and acidic residues" evidence="3">
    <location>
        <begin position="1088"/>
        <end position="1102"/>
    </location>
</feature>
<feature type="compositionally biased region" description="Polar residues" evidence="3">
    <location>
        <begin position="992"/>
        <end position="1013"/>
    </location>
</feature>
<feature type="compositionally biased region" description="Polar residues" evidence="3">
    <location>
        <begin position="720"/>
        <end position="737"/>
    </location>
</feature>
<dbReference type="FunCoup" id="G8XZS2">
    <property type="interactions" value="324"/>
</dbReference>
<dbReference type="GO" id="GO:0005078">
    <property type="term" value="F:MAP-kinase scaffold activity"/>
    <property type="evidence" value="ECO:0007669"/>
    <property type="project" value="TreeGrafter"/>
</dbReference>
<dbReference type="GO" id="GO:0005934">
    <property type="term" value="C:cellular bud tip"/>
    <property type="evidence" value="ECO:0007669"/>
    <property type="project" value="TreeGrafter"/>
</dbReference>
<protein>
    <submittedName>
        <fullName evidence="5">Piso0_005724 protein</fullName>
    </submittedName>
</protein>
<feature type="compositionally biased region" description="Low complexity" evidence="3">
    <location>
        <begin position="355"/>
        <end position="367"/>
    </location>
</feature>
<dbReference type="InterPro" id="IPR013724">
    <property type="entry name" value="GIT_SHD"/>
</dbReference>
<dbReference type="OMA" id="HRMNILC"/>
<organism evidence="5 6">
    <name type="scientific">Pichia sorbitophila (strain ATCC MYA-4447 / BCRC 22081 / CBS 7064 / NBRC 10061 / NRRL Y-12695)</name>
    <name type="common">Hybrid yeast</name>
    <dbReference type="NCBI Taxonomy" id="559304"/>
    <lineage>
        <taxon>Eukaryota</taxon>
        <taxon>Fungi</taxon>
        <taxon>Dikarya</taxon>
        <taxon>Ascomycota</taxon>
        <taxon>Saccharomycotina</taxon>
        <taxon>Pichiomycetes</taxon>
        <taxon>Debaryomycetaceae</taxon>
        <taxon>Millerozyma</taxon>
    </lineage>
</organism>
<gene>
    <name evidence="5" type="primary">Piso0_005724</name>
    <name evidence="5" type="ORF">GNLVRS01_PISO0N21199g</name>
</gene>
<feature type="compositionally biased region" description="Basic and acidic residues" evidence="3">
    <location>
        <begin position="665"/>
        <end position="683"/>
    </location>
</feature>
<evidence type="ECO:0000313" key="6">
    <source>
        <dbReference type="Proteomes" id="UP000005222"/>
    </source>
</evidence>
<feature type="region of interest" description="Disordered" evidence="3">
    <location>
        <begin position="116"/>
        <end position="246"/>
    </location>
</feature>
<name>G8XZS2_PICSO</name>
<feature type="compositionally biased region" description="Basic and acidic residues" evidence="3">
    <location>
        <begin position="631"/>
        <end position="649"/>
    </location>
</feature>
<feature type="region of interest" description="Disordered" evidence="3">
    <location>
        <begin position="599"/>
        <end position="1102"/>
    </location>
</feature>
<feature type="region of interest" description="Disordered" evidence="3">
    <location>
        <begin position="64"/>
        <end position="92"/>
    </location>
</feature>
<reference evidence="5 6" key="1">
    <citation type="journal article" date="2012" name="G3 (Bethesda)">
        <title>Pichia sorbitophila, an interspecies yeast hybrid reveals early steps of genome resolution following polyploidization.</title>
        <authorList>
            <person name="Leh Louis V."/>
            <person name="Despons L."/>
            <person name="Friedrich A."/>
            <person name="Martin T."/>
            <person name="Durrens P."/>
            <person name="Casaregola S."/>
            <person name="Neuveglise C."/>
            <person name="Fairhead C."/>
            <person name="Marck C."/>
            <person name="Cruz J.A."/>
            <person name="Straub M.L."/>
            <person name="Kugler V."/>
            <person name="Sacerdot C."/>
            <person name="Uzunov Z."/>
            <person name="Thierry A."/>
            <person name="Weiss S."/>
            <person name="Bleykasten C."/>
            <person name="De Montigny J."/>
            <person name="Jacques N."/>
            <person name="Jung P."/>
            <person name="Lemaire M."/>
            <person name="Mallet S."/>
            <person name="Morel G."/>
            <person name="Richard G.F."/>
            <person name="Sarkar A."/>
            <person name="Savel G."/>
            <person name="Schacherer J."/>
            <person name="Seret M.L."/>
            <person name="Talla E."/>
            <person name="Samson G."/>
            <person name="Jubin C."/>
            <person name="Poulain J."/>
            <person name="Vacherie B."/>
            <person name="Barbe V."/>
            <person name="Pelletier E."/>
            <person name="Sherman D.J."/>
            <person name="Westhof E."/>
            <person name="Weissenbach J."/>
            <person name="Baret P.V."/>
            <person name="Wincker P."/>
            <person name="Gaillardin C."/>
            <person name="Dujon B."/>
            <person name="Souciet J.L."/>
        </authorList>
    </citation>
    <scope>NUCLEOTIDE SEQUENCE [LARGE SCALE GENOMIC DNA]</scope>
    <source>
        <strain evidence="6">ATCC MYA-4447 / BCRC 22081 / CBS 7064 / NBRC 10061 / NRRL Y-12695</strain>
    </source>
</reference>
<dbReference type="PANTHER" id="PTHR21601">
    <property type="entry name" value="SPA2 PROTEIN"/>
    <property type="match status" value="1"/>
</dbReference>
<dbReference type="GO" id="GO:0005826">
    <property type="term" value="C:actomyosin contractile ring"/>
    <property type="evidence" value="ECO:0007669"/>
    <property type="project" value="TreeGrafter"/>
</dbReference>
<feature type="compositionally biased region" description="Basic and acidic residues" evidence="3">
    <location>
        <begin position="1044"/>
        <end position="1058"/>
    </location>
</feature>
<dbReference type="EMBL" id="FO082046">
    <property type="protein sequence ID" value="CCE87181.1"/>
    <property type="molecule type" value="Genomic_DNA"/>
</dbReference>
<dbReference type="InterPro" id="IPR022018">
    <property type="entry name" value="GIT1_C"/>
</dbReference>
<dbReference type="GO" id="GO:0007121">
    <property type="term" value="P:bipolar cellular bud site selection"/>
    <property type="evidence" value="ECO:0007669"/>
    <property type="project" value="TreeGrafter"/>
</dbReference>
<feature type="compositionally biased region" description="Polar residues" evidence="3">
    <location>
        <begin position="699"/>
        <end position="710"/>
    </location>
</feature>
<evidence type="ECO:0000313" key="5">
    <source>
        <dbReference type="EMBL" id="CCE87181.1"/>
    </source>
</evidence>
<dbReference type="Pfam" id="PF08518">
    <property type="entry name" value="GIT_SHD"/>
    <property type="match status" value="2"/>
</dbReference>
<evidence type="ECO:0000256" key="1">
    <source>
        <dbReference type="ARBA" id="ARBA00022737"/>
    </source>
</evidence>
<feature type="coiled-coil region" evidence="2">
    <location>
        <begin position="248"/>
        <end position="282"/>
    </location>
</feature>